<sequence>MLTLDLHPIFRNNRDIELALRQAIFTAVRSRETVVEIIPGKGSGQLMKRVMAFLGQKHIRKMYDHLETDPRNSGRVLVHFVYGEGPAAGGGRG</sequence>
<name>A0ABS7QWU2_9ACTN</name>
<organism evidence="2 3">
    <name type="scientific">Streptantibioticus parmotrematis</name>
    <dbReference type="NCBI Taxonomy" id="2873249"/>
    <lineage>
        <taxon>Bacteria</taxon>
        <taxon>Bacillati</taxon>
        <taxon>Actinomycetota</taxon>
        <taxon>Actinomycetes</taxon>
        <taxon>Kitasatosporales</taxon>
        <taxon>Streptomycetaceae</taxon>
        <taxon>Streptantibioticus</taxon>
    </lineage>
</organism>
<dbReference type="Proteomes" id="UP001198565">
    <property type="component" value="Unassembled WGS sequence"/>
</dbReference>
<protein>
    <submittedName>
        <fullName evidence="2">Smr/MutS family protein</fullName>
    </submittedName>
</protein>
<gene>
    <name evidence="2" type="ORF">K7472_21555</name>
</gene>
<accession>A0ABS7QWU2</accession>
<evidence type="ECO:0000313" key="3">
    <source>
        <dbReference type="Proteomes" id="UP001198565"/>
    </source>
</evidence>
<dbReference type="RefSeq" id="WP_222980157.1">
    <property type="nucleotide sequence ID" value="NZ_JAINVZ010000016.1"/>
</dbReference>
<feature type="domain" description="Smr" evidence="1">
    <location>
        <begin position="4"/>
        <end position="80"/>
    </location>
</feature>
<dbReference type="Gene3D" id="3.30.1370.110">
    <property type="match status" value="1"/>
</dbReference>
<comment type="caution">
    <text evidence="2">The sequence shown here is derived from an EMBL/GenBank/DDBJ whole genome shotgun (WGS) entry which is preliminary data.</text>
</comment>
<reference evidence="2 3" key="1">
    <citation type="submission" date="2021-08" db="EMBL/GenBank/DDBJ databases">
        <title>Streptomyces sp. PTM05 isolated from lichen.</title>
        <authorList>
            <person name="Somphong A."/>
            <person name="Phongsopitanun W."/>
            <person name="Tanasupawat S."/>
        </authorList>
    </citation>
    <scope>NUCLEOTIDE SEQUENCE [LARGE SCALE GENOMIC DNA]</scope>
    <source>
        <strain evidence="2 3">Ptm05</strain>
    </source>
</reference>
<proteinExistence type="predicted"/>
<keyword evidence="3" id="KW-1185">Reference proteome</keyword>
<dbReference type="InterPro" id="IPR002625">
    <property type="entry name" value="Smr_dom"/>
</dbReference>
<evidence type="ECO:0000313" key="2">
    <source>
        <dbReference type="EMBL" id="MBY8887403.1"/>
    </source>
</evidence>
<evidence type="ECO:0000259" key="1">
    <source>
        <dbReference type="Pfam" id="PF01713"/>
    </source>
</evidence>
<dbReference type="Pfam" id="PF01713">
    <property type="entry name" value="Smr"/>
    <property type="match status" value="1"/>
</dbReference>
<dbReference type="EMBL" id="JAINVZ010000016">
    <property type="protein sequence ID" value="MBY8887403.1"/>
    <property type="molecule type" value="Genomic_DNA"/>
</dbReference>
<dbReference type="InterPro" id="IPR036063">
    <property type="entry name" value="Smr_dom_sf"/>
</dbReference>